<accession>A9KBN1</accession>
<gene>
    <name evidence="1" type="ordered locus">CBUD_0574</name>
</gene>
<dbReference type="HOGENOM" id="CLU_3167023_0_0_6"/>
<evidence type="ECO:0000313" key="1">
    <source>
        <dbReference type="EMBL" id="ABS76617.1"/>
    </source>
</evidence>
<dbReference type="KEGG" id="cbd:CBUD_0574"/>
<name>A9KBN1_COXBN</name>
<evidence type="ECO:0000313" key="2">
    <source>
        <dbReference type="Proteomes" id="UP000008555"/>
    </source>
</evidence>
<proteinExistence type="predicted"/>
<organism evidence="1 2">
    <name type="scientific">Coxiella burnetii (strain Dugway 5J108-111)</name>
    <dbReference type="NCBI Taxonomy" id="434922"/>
    <lineage>
        <taxon>Bacteria</taxon>
        <taxon>Pseudomonadati</taxon>
        <taxon>Pseudomonadota</taxon>
        <taxon>Gammaproteobacteria</taxon>
        <taxon>Legionellales</taxon>
        <taxon>Coxiellaceae</taxon>
        <taxon>Coxiella</taxon>
    </lineage>
</organism>
<dbReference type="Proteomes" id="UP000008555">
    <property type="component" value="Chromosome"/>
</dbReference>
<dbReference type="EMBL" id="CP000733">
    <property type="protein sequence ID" value="ABS76617.1"/>
    <property type="molecule type" value="Genomic_DNA"/>
</dbReference>
<reference evidence="1 2" key="1">
    <citation type="journal article" date="2009" name="Infect. Immun.">
        <title>Comparative genomics reveal extensive transposon-mediated genomic plasticity and diversity among potential effector proteins within the genus Coxiella.</title>
        <authorList>
            <person name="Beare P.A."/>
            <person name="Unsworth N."/>
            <person name="Andoh M."/>
            <person name="Voth D.E."/>
            <person name="Omsland A."/>
            <person name="Gilk S.D."/>
            <person name="Williams K.P."/>
            <person name="Sobral B.W."/>
            <person name="Kupko J.J.III."/>
            <person name="Porcella S.F."/>
            <person name="Samuel J.E."/>
            <person name="Heinzen R.A."/>
        </authorList>
    </citation>
    <scope>NUCLEOTIDE SEQUENCE [LARGE SCALE GENOMIC DNA]</scope>
    <source>
        <strain evidence="1 2">Dugway 5J108-111</strain>
    </source>
</reference>
<protein>
    <submittedName>
        <fullName evidence="1">Uncharacterized protein</fullName>
    </submittedName>
</protein>
<dbReference type="RefSeq" id="WP_005772979.1">
    <property type="nucleotide sequence ID" value="NC_009727.1"/>
</dbReference>
<dbReference type="AlphaFoldDB" id="A9KBN1"/>
<sequence length="47" mass="5389">MNKPATILSCQLKTVNKDSLILRARLLKTNRGEFFPFCLVFSISLNF</sequence>